<dbReference type="KEGG" id="chq:AQ619_04800"/>
<organism evidence="2 3">
    <name type="scientific">Caulobacter henricii</name>
    <dbReference type="NCBI Taxonomy" id="69395"/>
    <lineage>
        <taxon>Bacteria</taxon>
        <taxon>Pseudomonadati</taxon>
        <taxon>Pseudomonadota</taxon>
        <taxon>Alphaproteobacteria</taxon>
        <taxon>Caulobacterales</taxon>
        <taxon>Caulobacteraceae</taxon>
        <taxon>Caulobacter</taxon>
    </lineage>
</organism>
<dbReference type="AlphaFoldDB" id="A0A0P0NXG7"/>
<dbReference type="Proteomes" id="UP000056905">
    <property type="component" value="Chromosome"/>
</dbReference>
<feature type="chain" id="PRO_5006052473" evidence="1">
    <location>
        <begin position="17"/>
        <end position="155"/>
    </location>
</feature>
<dbReference type="EMBL" id="CP013002">
    <property type="protein sequence ID" value="ALL12729.1"/>
    <property type="molecule type" value="Genomic_DNA"/>
</dbReference>
<evidence type="ECO:0000313" key="3">
    <source>
        <dbReference type="Proteomes" id="UP000056905"/>
    </source>
</evidence>
<gene>
    <name evidence="2" type="ORF">AQ619_04800</name>
</gene>
<reference evidence="2 3" key="1">
    <citation type="submission" date="2015-10" db="EMBL/GenBank/DDBJ databases">
        <title>Conservation of the essential genome among Caulobacter and Brevundimonas species.</title>
        <authorList>
            <person name="Scott D."/>
            <person name="Ely B."/>
        </authorList>
    </citation>
    <scope>NUCLEOTIDE SEQUENCE [LARGE SCALE GENOMIC DNA]</scope>
    <source>
        <strain evidence="2 3">CB4</strain>
    </source>
</reference>
<protein>
    <submittedName>
        <fullName evidence="2">Uncharacterized protein</fullName>
    </submittedName>
</protein>
<proteinExistence type="predicted"/>
<dbReference type="OrthoDB" id="7186447at2"/>
<dbReference type="RefSeq" id="WP_062151273.1">
    <property type="nucleotide sequence ID" value="NZ_CP013002.1"/>
</dbReference>
<keyword evidence="3" id="KW-1185">Reference proteome</keyword>
<dbReference type="STRING" id="69395.AQ619_04800"/>
<evidence type="ECO:0000256" key="1">
    <source>
        <dbReference type="SAM" id="SignalP"/>
    </source>
</evidence>
<accession>A0A0P0NXG7</accession>
<feature type="signal peptide" evidence="1">
    <location>
        <begin position="1"/>
        <end position="16"/>
    </location>
</feature>
<keyword evidence="1" id="KW-0732">Signal</keyword>
<name>A0A0P0NXG7_9CAUL</name>
<evidence type="ECO:0000313" key="2">
    <source>
        <dbReference type="EMBL" id="ALL12729.1"/>
    </source>
</evidence>
<sequence length="155" mass="16159">MAATLLAVIIASPALAQPAPLELRLADVARFAVFVDMTSVQWTGRTAKLRLLQVTEGGFKAGADEYWGGWRHEVIDCEARTISHAGFASIRTGGREGPVTGDPRPPVAIPAGSADEAAARVVCDGWKPFAGVAVATSLEQAVGLARPLIETGAEP</sequence>